<name>A0A1R1ECN6_9BACL</name>
<dbReference type="EMBL" id="MRTP01000013">
    <property type="protein sequence ID" value="OMF49539.1"/>
    <property type="molecule type" value="Genomic_DNA"/>
</dbReference>
<evidence type="ECO:0000256" key="1">
    <source>
        <dbReference type="SAM" id="Phobius"/>
    </source>
</evidence>
<feature type="transmembrane region" description="Helical" evidence="1">
    <location>
        <begin position="60"/>
        <end position="80"/>
    </location>
</feature>
<dbReference type="Proteomes" id="UP000187172">
    <property type="component" value="Unassembled WGS sequence"/>
</dbReference>
<accession>A0A1R1ECN6</accession>
<keyword evidence="1" id="KW-0472">Membrane</keyword>
<proteinExistence type="predicted"/>
<reference evidence="2 3" key="1">
    <citation type="submission" date="2016-11" db="EMBL/GenBank/DDBJ databases">
        <title>Paenibacillus species isolates.</title>
        <authorList>
            <person name="Beno S.M."/>
        </authorList>
    </citation>
    <scope>NUCLEOTIDE SEQUENCE [LARGE SCALE GENOMIC DNA]</scope>
    <source>
        <strain evidence="2 3">FSL R5-0378</strain>
    </source>
</reference>
<dbReference type="STRING" id="297318.BK138_29045"/>
<keyword evidence="3" id="KW-1185">Reference proteome</keyword>
<evidence type="ECO:0000313" key="2">
    <source>
        <dbReference type="EMBL" id="OMF49539.1"/>
    </source>
</evidence>
<protein>
    <submittedName>
        <fullName evidence="2">DUF2269 domain-containing protein</fullName>
    </submittedName>
</protein>
<keyword evidence="1" id="KW-1133">Transmembrane helix</keyword>
<organism evidence="2 3">
    <name type="scientific">Paenibacillus rhizosphaerae</name>
    <dbReference type="NCBI Taxonomy" id="297318"/>
    <lineage>
        <taxon>Bacteria</taxon>
        <taxon>Bacillati</taxon>
        <taxon>Bacillota</taxon>
        <taxon>Bacilli</taxon>
        <taxon>Bacillales</taxon>
        <taxon>Paenibacillaceae</taxon>
        <taxon>Paenibacillus</taxon>
    </lineage>
</organism>
<dbReference type="AlphaFoldDB" id="A0A1R1ECN6"/>
<keyword evidence="1" id="KW-0812">Transmembrane</keyword>
<evidence type="ECO:0000313" key="3">
    <source>
        <dbReference type="Proteomes" id="UP000187172"/>
    </source>
</evidence>
<comment type="caution">
    <text evidence="2">The sequence shown here is derived from an EMBL/GenBank/DDBJ whole genome shotgun (WGS) entry which is preliminary data.</text>
</comment>
<sequence>MKKMSAPAMKWLKIVHIVLVSLFFGGILSSVTVNFALGLNSYEDTLKSYKVIVLISDGVIRTGAVGTLAVAFVYGFFTPWGFFRHRWLAVKWILFLLQTFIGIFVVDKLMLANLYLLETMGPEALEDPGFLRNHGLRNTFVFIQIVLTLVIFVISVIKPWKKKRK</sequence>
<feature type="transmembrane region" description="Helical" evidence="1">
    <location>
        <begin position="136"/>
        <end position="157"/>
    </location>
</feature>
<feature type="transmembrane region" description="Helical" evidence="1">
    <location>
        <begin position="92"/>
        <end position="116"/>
    </location>
</feature>
<gene>
    <name evidence="2" type="ORF">BK138_29045</name>
</gene>